<name>A0AAU8FR18_9BACT</name>
<dbReference type="AlphaFoldDB" id="A0AAU8FR18"/>
<evidence type="ECO:0000313" key="3">
    <source>
        <dbReference type="EMBL" id="XCH26256.1"/>
    </source>
</evidence>
<accession>A0AAU8FR18</accession>
<dbReference type="InterPro" id="IPR028994">
    <property type="entry name" value="Integrin_alpha_N"/>
</dbReference>
<dbReference type="PANTHER" id="PTHR16026">
    <property type="entry name" value="CARTILAGE ACIDIC PROTEIN 1"/>
    <property type="match status" value="1"/>
</dbReference>
<dbReference type="InterPro" id="IPR011519">
    <property type="entry name" value="UnbV_ASPIC"/>
</dbReference>
<keyword evidence="1" id="KW-0732">Signal</keyword>
<evidence type="ECO:0000259" key="2">
    <source>
        <dbReference type="Pfam" id="PF07593"/>
    </source>
</evidence>
<dbReference type="InterPro" id="IPR013517">
    <property type="entry name" value="FG-GAP"/>
</dbReference>
<proteinExistence type="predicted"/>
<dbReference type="EMBL" id="CP159289">
    <property type="protein sequence ID" value="XCH26256.1"/>
    <property type="molecule type" value="Genomic_DNA"/>
</dbReference>
<organism evidence="3">
    <name type="scientific">Dyadobacter sp. 676</name>
    <dbReference type="NCBI Taxonomy" id="3088362"/>
    <lineage>
        <taxon>Bacteria</taxon>
        <taxon>Pseudomonadati</taxon>
        <taxon>Bacteroidota</taxon>
        <taxon>Cytophagia</taxon>
        <taxon>Cytophagales</taxon>
        <taxon>Spirosomataceae</taxon>
        <taxon>Dyadobacter</taxon>
    </lineage>
</organism>
<dbReference type="Gene3D" id="2.130.10.130">
    <property type="entry name" value="Integrin alpha, N-terminal"/>
    <property type="match status" value="3"/>
</dbReference>
<dbReference type="PROSITE" id="PS51257">
    <property type="entry name" value="PROKAR_LIPOPROTEIN"/>
    <property type="match status" value="1"/>
</dbReference>
<protein>
    <submittedName>
        <fullName evidence="3">VCBS repeat-containing protein</fullName>
    </submittedName>
</protein>
<reference evidence="3" key="1">
    <citation type="submission" date="2024-06" db="EMBL/GenBank/DDBJ databases">
        <title>Sequencing and assembly of the genome of Dyadobacter sp. strain 676, a symbiont of Cyamopsis tetragonoloba.</title>
        <authorList>
            <person name="Guro P."/>
            <person name="Sazanova A."/>
            <person name="Kuznetsova I."/>
            <person name="Belimov A."/>
            <person name="Safronova V."/>
        </authorList>
    </citation>
    <scope>NUCLEOTIDE SEQUENCE</scope>
    <source>
        <strain evidence="3">676</strain>
    </source>
</reference>
<dbReference type="InterPro" id="IPR027039">
    <property type="entry name" value="Crtac1"/>
</dbReference>
<sequence length="1187" mass="131256">MLVKYLLPVLVGTILLTSCKKEPKTFTELSAGETGIRFSNRIAENDTMNILAFEYVYNGGGVALGDFNNDSLPDVYFTGNTSPNKLYLNKGNFKFEDITEKAGVAPKNKWSTGVALVDINNDSLLDIYVCASVRDVAQERENLLYVNQGLDENKVPVFREMGKEYGIADTTHTTNAAFFDYDNDGDLDLFLIVNEMDDNNFPNKYHKKIVDGSSRRTDRLYRNDWDAALNHPVFTNVSREAGILIEGYSLGINVTDVNQDGWKDVYITNDYLTNDLLYINNGNGTFTDRAPGYFKHTSHSAMGNDVADVNNDGLVDIVAVDMMPATNRRKKMMTPANSYVTYQNNELFGYQYQVARNTLQLNMGSRDGAGKSPVFSEIGLLSGIAETDWSWTPMVTDFDNDGFRDIIITNGFPRDITDLDFIAYRNEVSSVMAPMMMLDYIPSVRLRNFAFKNRGDLTFADVTSDWGIETPGFSNGAAYADLDNDGDLDYVVNRINDSAMVYRNNSIQLKPAESNYLRIAFTGERYNRAGVGAIAEIVYANGKKQIAENSPYRGYLSTVEPVLHFGLGRERLVQQVKITWPGGKSQILKNVRANQILKVNEKDAVVAPIPATELESPIFNDITSQLNVPYRHEEMDIIDFNVQKLLPHKMSQYGPGLAVGDVNGDGLEDAFVGGACQHKGRFLLQGPGGKFEVADLLPGKEGPEKASEDMGVLLFDADGDKDLDLYIVSGSYEIREGSDALKNRLYLNDGKGRFSDDTAALPAFLVNGSCVKAADYDRDGDLDLFIGGRVESGKYPKPVSSYILRNDSKGRTVRFSNATAAVAPELAGIGLVCDALWTDYDNDGWPDLLLAGEWMPPTFLKNEKGKFKKIETGLETKKGWWGSLVAGDFDNDGDMDYIGGNLGANTLSRASESRPVSVYAKDFNNDGYFDAIPTVFYKAQDETYREFPYNTRDDMGKQVIQVRQRFQEYGKFAESGLADILKPEELKDALHLSATWMKSSYIENRGGGKFILRELPAQAQFAPLFGMIADDFDQDGNLDLLLSGNDYGSEVSVGRYDAMYGLVLKGDGKGGFRPLNIAESGYAADGNMKGLVRLASDAGDMITITSQNRDSLRFHKATKKVRVINLGPGDVAARIYLPDNRFRKVEPGYGTSFLSASGHSVLVPPNTGKVVITDFSGKERMVTGPVK</sequence>
<dbReference type="Pfam" id="PF07593">
    <property type="entry name" value="UnbV_ASPIC"/>
    <property type="match status" value="1"/>
</dbReference>
<feature type="domain" description="ASPIC/UnbV" evidence="2">
    <location>
        <begin position="530"/>
        <end position="597"/>
    </location>
</feature>
<evidence type="ECO:0000256" key="1">
    <source>
        <dbReference type="ARBA" id="ARBA00022729"/>
    </source>
</evidence>
<gene>
    <name evidence="3" type="ORF">ABV298_07595</name>
</gene>
<dbReference type="RefSeq" id="WP_353721550.1">
    <property type="nucleotide sequence ID" value="NZ_CP159289.1"/>
</dbReference>
<dbReference type="Pfam" id="PF13517">
    <property type="entry name" value="FG-GAP_3"/>
    <property type="match status" value="4"/>
</dbReference>
<dbReference type="SUPFAM" id="SSF69318">
    <property type="entry name" value="Integrin alpha N-terminal domain"/>
    <property type="match status" value="3"/>
</dbReference>
<dbReference type="PANTHER" id="PTHR16026:SF0">
    <property type="entry name" value="CARTILAGE ACIDIC PROTEIN 1"/>
    <property type="match status" value="1"/>
</dbReference>